<evidence type="ECO:0000313" key="3">
    <source>
        <dbReference type="Proteomes" id="UP000807306"/>
    </source>
</evidence>
<name>A0A9P6E4R6_9AGAR</name>
<sequence length="215" mass="23878">MQDGSILSMSGPAGPEVSYLPSGIKPSNFIKIDRPGGNISGAFVIDRHMKIPDRAKGYNLYLSSVPGAGSIKVDIFSVPPAAAVTAIERKERTMINITGEKILANFHRPQIDEKSYPFHVIIGGSSQSTSTLSLPRSFKGPVRFYCTGDWVTFSPDLLANFTLFIEEKGVTEGFVGDFDFTQWEAFNQWKGDVFYWRPASTTTTMLILRYNDEDF</sequence>
<proteinExistence type="predicted"/>
<protein>
    <recommendedName>
        <fullName evidence="1">DUF7330 domain-containing protein</fullName>
    </recommendedName>
</protein>
<evidence type="ECO:0000259" key="1">
    <source>
        <dbReference type="Pfam" id="PF24016"/>
    </source>
</evidence>
<dbReference type="EMBL" id="MU157947">
    <property type="protein sequence ID" value="KAF9522399.1"/>
    <property type="molecule type" value="Genomic_DNA"/>
</dbReference>
<dbReference type="Proteomes" id="UP000807306">
    <property type="component" value="Unassembled WGS sequence"/>
</dbReference>
<dbReference type="AlphaFoldDB" id="A0A9P6E4R6"/>
<accession>A0A9P6E4R6</accession>
<dbReference type="InterPro" id="IPR055754">
    <property type="entry name" value="DUF7330"/>
</dbReference>
<organism evidence="2 3">
    <name type="scientific">Crepidotus variabilis</name>
    <dbReference type="NCBI Taxonomy" id="179855"/>
    <lineage>
        <taxon>Eukaryota</taxon>
        <taxon>Fungi</taxon>
        <taxon>Dikarya</taxon>
        <taxon>Basidiomycota</taxon>
        <taxon>Agaricomycotina</taxon>
        <taxon>Agaricomycetes</taxon>
        <taxon>Agaricomycetidae</taxon>
        <taxon>Agaricales</taxon>
        <taxon>Agaricineae</taxon>
        <taxon>Crepidotaceae</taxon>
        <taxon>Crepidotus</taxon>
    </lineage>
</organism>
<reference evidence="2" key="1">
    <citation type="submission" date="2020-11" db="EMBL/GenBank/DDBJ databases">
        <authorList>
            <consortium name="DOE Joint Genome Institute"/>
            <person name="Ahrendt S."/>
            <person name="Riley R."/>
            <person name="Andreopoulos W."/>
            <person name="Labutti K."/>
            <person name="Pangilinan J."/>
            <person name="Ruiz-Duenas F.J."/>
            <person name="Barrasa J.M."/>
            <person name="Sanchez-Garcia M."/>
            <person name="Camarero S."/>
            <person name="Miyauchi S."/>
            <person name="Serrano A."/>
            <person name="Linde D."/>
            <person name="Babiker R."/>
            <person name="Drula E."/>
            <person name="Ayuso-Fernandez I."/>
            <person name="Pacheco R."/>
            <person name="Padilla G."/>
            <person name="Ferreira P."/>
            <person name="Barriuso J."/>
            <person name="Kellner H."/>
            <person name="Castanera R."/>
            <person name="Alfaro M."/>
            <person name="Ramirez L."/>
            <person name="Pisabarro A.G."/>
            <person name="Kuo A."/>
            <person name="Tritt A."/>
            <person name="Lipzen A."/>
            <person name="He G."/>
            <person name="Yan M."/>
            <person name="Ng V."/>
            <person name="Cullen D."/>
            <person name="Martin F."/>
            <person name="Rosso M.-N."/>
            <person name="Henrissat B."/>
            <person name="Hibbett D."/>
            <person name="Martinez A.T."/>
            <person name="Grigoriev I.V."/>
        </authorList>
    </citation>
    <scope>NUCLEOTIDE SEQUENCE</scope>
    <source>
        <strain evidence="2">CBS 506.95</strain>
    </source>
</reference>
<dbReference type="Pfam" id="PF24016">
    <property type="entry name" value="DUF7330"/>
    <property type="match status" value="1"/>
</dbReference>
<gene>
    <name evidence="2" type="ORF">CPB83DRAFT_864525</name>
</gene>
<evidence type="ECO:0000313" key="2">
    <source>
        <dbReference type="EMBL" id="KAF9522399.1"/>
    </source>
</evidence>
<feature type="domain" description="DUF7330" evidence="1">
    <location>
        <begin position="28"/>
        <end position="193"/>
    </location>
</feature>
<comment type="caution">
    <text evidence="2">The sequence shown here is derived from an EMBL/GenBank/DDBJ whole genome shotgun (WGS) entry which is preliminary data.</text>
</comment>
<keyword evidence="3" id="KW-1185">Reference proteome</keyword>